<name>A0A5B7CL45_PORTR</name>
<protein>
    <submittedName>
        <fullName evidence="1">Uncharacterized protein</fullName>
    </submittedName>
</protein>
<comment type="caution">
    <text evidence="1">The sequence shown here is derived from an EMBL/GenBank/DDBJ whole genome shotgun (WGS) entry which is preliminary data.</text>
</comment>
<reference evidence="1 2" key="1">
    <citation type="submission" date="2019-05" db="EMBL/GenBank/DDBJ databases">
        <title>Another draft genome of Portunus trituberculatus and its Hox gene families provides insights of decapod evolution.</title>
        <authorList>
            <person name="Jeong J.-H."/>
            <person name="Song I."/>
            <person name="Kim S."/>
            <person name="Choi T."/>
            <person name="Kim D."/>
            <person name="Ryu S."/>
            <person name="Kim W."/>
        </authorList>
    </citation>
    <scope>NUCLEOTIDE SEQUENCE [LARGE SCALE GENOMIC DNA]</scope>
    <source>
        <tissue evidence="1">Muscle</tissue>
    </source>
</reference>
<dbReference type="EMBL" id="VSRR010000108">
    <property type="protein sequence ID" value="MPC10269.1"/>
    <property type="molecule type" value="Genomic_DNA"/>
</dbReference>
<gene>
    <name evidence="1" type="ORF">E2C01_002901</name>
</gene>
<proteinExistence type="predicted"/>
<keyword evidence="2" id="KW-1185">Reference proteome</keyword>
<dbReference type="Proteomes" id="UP000324222">
    <property type="component" value="Unassembled WGS sequence"/>
</dbReference>
<accession>A0A5B7CL45</accession>
<evidence type="ECO:0000313" key="1">
    <source>
        <dbReference type="EMBL" id="MPC10269.1"/>
    </source>
</evidence>
<organism evidence="1 2">
    <name type="scientific">Portunus trituberculatus</name>
    <name type="common">Swimming crab</name>
    <name type="synonym">Neptunus trituberculatus</name>
    <dbReference type="NCBI Taxonomy" id="210409"/>
    <lineage>
        <taxon>Eukaryota</taxon>
        <taxon>Metazoa</taxon>
        <taxon>Ecdysozoa</taxon>
        <taxon>Arthropoda</taxon>
        <taxon>Crustacea</taxon>
        <taxon>Multicrustacea</taxon>
        <taxon>Malacostraca</taxon>
        <taxon>Eumalacostraca</taxon>
        <taxon>Eucarida</taxon>
        <taxon>Decapoda</taxon>
        <taxon>Pleocyemata</taxon>
        <taxon>Brachyura</taxon>
        <taxon>Eubrachyura</taxon>
        <taxon>Portunoidea</taxon>
        <taxon>Portunidae</taxon>
        <taxon>Portuninae</taxon>
        <taxon>Portunus</taxon>
    </lineage>
</organism>
<evidence type="ECO:0000313" key="2">
    <source>
        <dbReference type="Proteomes" id="UP000324222"/>
    </source>
</evidence>
<sequence length="124" mass="13861">MRRVVVKAGMVTYWFAVLWWFTLVSRFGVADICREYANTSSVRVCQDKAAEALNTYNTITTTTSTTTVGRLGGTRVVGQNTAEGWRVASWASRLEYCGTPYITEESHRRPSQCAETLTLASHNN</sequence>
<dbReference type="AlphaFoldDB" id="A0A5B7CL45"/>